<evidence type="ECO:0000313" key="3">
    <source>
        <dbReference type="Proteomes" id="UP000183988"/>
    </source>
</evidence>
<keyword evidence="3" id="KW-1185">Reference proteome</keyword>
<dbReference type="Pfam" id="PF03992">
    <property type="entry name" value="ABM"/>
    <property type="match status" value="1"/>
</dbReference>
<dbReference type="OrthoDB" id="2352283at2"/>
<evidence type="ECO:0000313" key="2">
    <source>
        <dbReference type="EMBL" id="SHG73422.1"/>
    </source>
</evidence>
<dbReference type="Proteomes" id="UP000183988">
    <property type="component" value="Unassembled WGS sequence"/>
</dbReference>
<organism evidence="2 3">
    <name type="scientific">Ornithinibacillus halophilus</name>
    <dbReference type="NCBI Taxonomy" id="930117"/>
    <lineage>
        <taxon>Bacteria</taxon>
        <taxon>Bacillati</taxon>
        <taxon>Bacillota</taxon>
        <taxon>Bacilli</taxon>
        <taxon>Bacillales</taxon>
        <taxon>Bacillaceae</taxon>
        <taxon>Ornithinibacillus</taxon>
    </lineage>
</organism>
<dbReference type="PROSITE" id="PS51725">
    <property type="entry name" value="ABM"/>
    <property type="match status" value="1"/>
</dbReference>
<protein>
    <submittedName>
        <fullName evidence="2">Heme-degrading monooxygenase HmoA</fullName>
    </submittedName>
</protein>
<dbReference type="GO" id="GO:0004497">
    <property type="term" value="F:monooxygenase activity"/>
    <property type="evidence" value="ECO:0007669"/>
    <property type="project" value="UniProtKB-KW"/>
</dbReference>
<name>A0A1M5M836_9BACI</name>
<keyword evidence="2" id="KW-0503">Monooxygenase</keyword>
<sequence length="166" mass="19053">MNAYMTHGTVDFLTTLKDKHPSIDFFFMTSGAKGLTYYEGTGKSIFVAGRTYEILLQNGAIQKEGFVVMNNIPVTDDGRPVFEDRFKQRGKEVDKMPGFQAFRLLKPDNGNTYVVFTQWKSESDFDNWKNSANFQKAHKDSGTKPPAYFADRPFVTTYHMMREDET</sequence>
<gene>
    <name evidence="2" type="ORF">SAMN05216225_10555</name>
</gene>
<keyword evidence="2" id="KW-0560">Oxidoreductase</keyword>
<dbReference type="InterPro" id="IPR007138">
    <property type="entry name" value="ABM_dom"/>
</dbReference>
<dbReference type="PANTHER" id="PTHR34474">
    <property type="entry name" value="SIGNAL TRANSDUCTION PROTEIN TRAP"/>
    <property type="match status" value="1"/>
</dbReference>
<dbReference type="InterPro" id="IPR011008">
    <property type="entry name" value="Dimeric_a/b-barrel"/>
</dbReference>
<accession>A0A1M5M836</accession>
<dbReference type="Gene3D" id="3.30.70.100">
    <property type="match status" value="1"/>
</dbReference>
<dbReference type="SUPFAM" id="SSF54909">
    <property type="entry name" value="Dimeric alpha+beta barrel"/>
    <property type="match status" value="1"/>
</dbReference>
<dbReference type="EMBL" id="FQVW01000055">
    <property type="protein sequence ID" value="SHG73422.1"/>
    <property type="molecule type" value="Genomic_DNA"/>
</dbReference>
<dbReference type="PANTHER" id="PTHR34474:SF2">
    <property type="entry name" value="SIGNAL TRANSDUCTION PROTEIN TRAP"/>
    <property type="match status" value="1"/>
</dbReference>
<proteinExistence type="predicted"/>
<evidence type="ECO:0000259" key="1">
    <source>
        <dbReference type="PROSITE" id="PS51725"/>
    </source>
</evidence>
<reference evidence="2 3" key="1">
    <citation type="submission" date="2016-11" db="EMBL/GenBank/DDBJ databases">
        <authorList>
            <person name="Jaros S."/>
            <person name="Januszkiewicz K."/>
            <person name="Wedrychowicz H."/>
        </authorList>
    </citation>
    <scope>NUCLEOTIDE SEQUENCE [LARGE SCALE GENOMIC DNA]</scope>
    <source>
        <strain evidence="2 3">IBRC-M 10683</strain>
    </source>
</reference>
<dbReference type="RefSeq" id="WP_072891800.1">
    <property type="nucleotide sequence ID" value="NZ_FQVW01000055.1"/>
</dbReference>
<dbReference type="STRING" id="930117.SAMN05216225_10555"/>
<feature type="domain" description="ABM" evidence="1">
    <location>
        <begin position="66"/>
        <end position="160"/>
    </location>
</feature>
<dbReference type="AlphaFoldDB" id="A0A1M5M836"/>
<dbReference type="InterPro" id="IPR050404">
    <property type="entry name" value="Heme-degrading_MO"/>
</dbReference>